<gene>
    <name evidence="2" type="ORF">Tci_046740</name>
</gene>
<feature type="compositionally biased region" description="Pro residues" evidence="1">
    <location>
        <begin position="38"/>
        <end position="56"/>
    </location>
</feature>
<feature type="region of interest" description="Disordered" evidence="1">
    <location>
        <begin position="1"/>
        <end position="102"/>
    </location>
</feature>
<dbReference type="EMBL" id="BKCJ010006948">
    <property type="protein sequence ID" value="GEU74762.1"/>
    <property type="molecule type" value="Genomic_DNA"/>
</dbReference>
<organism evidence="2">
    <name type="scientific">Tanacetum cinerariifolium</name>
    <name type="common">Dalmatian daisy</name>
    <name type="synonym">Chrysanthemum cinerariifolium</name>
    <dbReference type="NCBI Taxonomy" id="118510"/>
    <lineage>
        <taxon>Eukaryota</taxon>
        <taxon>Viridiplantae</taxon>
        <taxon>Streptophyta</taxon>
        <taxon>Embryophyta</taxon>
        <taxon>Tracheophyta</taxon>
        <taxon>Spermatophyta</taxon>
        <taxon>Magnoliopsida</taxon>
        <taxon>eudicotyledons</taxon>
        <taxon>Gunneridae</taxon>
        <taxon>Pentapetalae</taxon>
        <taxon>asterids</taxon>
        <taxon>campanulids</taxon>
        <taxon>Asterales</taxon>
        <taxon>Asteraceae</taxon>
        <taxon>Asteroideae</taxon>
        <taxon>Anthemideae</taxon>
        <taxon>Anthemidinae</taxon>
        <taxon>Tanacetum</taxon>
    </lineage>
</organism>
<evidence type="ECO:0000256" key="1">
    <source>
        <dbReference type="SAM" id="MobiDB-lite"/>
    </source>
</evidence>
<name>A0A6L2MPR5_TANCI</name>
<sequence>MMLYEALEKSMNRDHTDKLLKDLVEARKKKKKRRDSPKTPPGSPPHQPHPPPPPAGPSGTSRSPRAFGSSQVPPPPPPQPSINQEGQSHGSTALSSSKTAASAEYKACIMTDTKLRLSISSALEDLHMDDDMASDA</sequence>
<comment type="caution">
    <text evidence="2">The sequence shown here is derived from an EMBL/GenBank/DDBJ whole genome shotgun (WGS) entry which is preliminary data.</text>
</comment>
<reference evidence="2" key="1">
    <citation type="journal article" date="2019" name="Sci. Rep.">
        <title>Draft genome of Tanacetum cinerariifolium, the natural source of mosquito coil.</title>
        <authorList>
            <person name="Yamashiro T."/>
            <person name="Shiraishi A."/>
            <person name="Satake H."/>
            <person name="Nakayama K."/>
        </authorList>
    </citation>
    <scope>NUCLEOTIDE SEQUENCE</scope>
</reference>
<evidence type="ECO:0000313" key="2">
    <source>
        <dbReference type="EMBL" id="GEU74762.1"/>
    </source>
</evidence>
<feature type="compositionally biased region" description="Basic and acidic residues" evidence="1">
    <location>
        <begin position="1"/>
        <end position="26"/>
    </location>
</feature>
<feature type="compositionally biased region" description="Low complexity" evidence="1">
    <location>
        <begin position="91"/>
        <end position="102"/>
    </location>
</feature>
<proteinExistence type="predicted"/>
<dbReference type="AlphaFoldDB" id="A0A6L2MPR5"/>
<accession>A0A6L2MPR5</accession>
<protein>
    <submittedName>
        <fullName evidence="2">Uncharacterized protein</fullName>
    </submittedName>
</protein>
<feature type="compositionally biased region" description="Polar residues" evidence="1">
    <location>
        <begin position="81"/>
        <end position="90"/>
    </location>
</feature>